<evidence type="ECO:0000259" key="1">
    <source>
        <dbReference type="PROSITE" id="PS51186"/>
    </source>
</evidence>
<dbReference type="OrthoDB" id="9127144at2"/>
<comment type="caution">
    <text evidence="2">The sequence shown here is derived from an EMBL/GenBank/DDBJ whole genome shotgun (WGS) entry which is preliminary data.</text>
</comment>
<dbReference type="PROSITE" id="PS51186">
    <property type="entry name" value="GNAT"/>
    <property type="match status" value="1"/>
</dbReference>
<dbReference type="CDD" id="cd04301">
    <property type="entry name" value="NAT_SF"/>
    <property type="match status" value="1"/>
</dbReference>
<protein>
    <submittedName>
        <fullName evidence="2">Spermidine acetyltransferase</fullName>
    </submittedName>
</protein>
<dbReference type="InterPro" id="IPR000182">
    <property type="entry name" value="GNAT_dom"/>
</dbReference>
<dbReference type="Proteomes" id="UP000076490">
    <property type="component" value="Unassembled WGS sequence"/>
</dbReference>
<dbReference type="InterPro" id="IPR016181">
    <property type="entry name" value="Acyl_CoA_acyltransferase"/>
</dbReference>
<sequence length="148" mass="17408">MLELRKVNSENYEECLNMHTTDTNLDFVDSVAWSLAEAWVFYDDSRPFAIYADNVMVGFVSMYIGENNPQIINFMIDNRFQKRGYGSAAAKLCIKYLCEEFNARRISLPVNPENRTAQRFWSNIGFKITDDMEDGYLYMRLYIPEKYV</sequence>
<keyword evidence="2" id="KW-0808">Transferase</keyword>
<proteinExistence type="predicted"/>
<gene>
    <name evidence="2" type="ORF">AV656_02935</name>
</gene>
<reference evidence="2 3" key="1">
    <citation type="submission" date="2016-01" db="EMBL/GenBank/DDBJ databases">
        <title>Whole genome sequencing of Bhargavaea cecembensis T14.</title>
        <authorList>
            <person name="Hong K.W."/>
        </authorList>
    </citation>
    <scope>NUCLEOTIDE SEQUENCE [LARGE SCALE GENOMIC DNA]</scope>
    <source>
        <strain evidence="2 3">T14</strain>
    </source>
</reference>
<dbReference type="SUPFAM" id="SSF55729">
    <property type="entry name" value="Acyl-CoA N-acyltransferases (Nat)"/>
    <property type="match status" value="1"/>
</dbReference>
<dbReference type="PANTHER" id="PTHR43415">
    <property type="entry name" value="SPERMIDINE N(1)-ACETYLTRANSFERASE"/>
    <property type="match status" value="1"/>
</dbReference>
<dbReference type="Pfam" id="PF00583">
    <property type="entry name" value="Acetyltransf_1"/>
    <property type="match status" value="1"/>
</dbReference>
<evidence type="ECO:0000313" key="2">
    <source>
        <dbReference type="EMBL" id="KZE40238.1"/>
    </source>
</evidence>
<dbReference type="EMBL" id="LQNT01000001">
    <property type="protein sequence ID" value="KZE40238.1"/>
    <property type="molecule type" value="Genomic_DNA"/>
</dbReference>
<name>A0A165HJV5_9BACL</name>
<dbReference type="GO" id="GO:0016747">
    <property type="term" value="F:acyltransferase activity, transferring groups other than amino-acyl groups"/>
    <property type="evidence" value="ECO:0007669"/>
    <property type="project" value="InterPro"/>
</dbReference>
<dbReference type="RefSeq" id="WP_063178634.1">
    <property type="nucleotide sequence ID" value="NZ_LQNT01000001.1"/>
</dbReference>
<accession>A0A165HJV5</accession>
<dbReference type="AlphaFoldDB" id="A0A165HJV5"/>
<feature type="domain" description="N-acetyltransferase" evidence="1">
    <location>
        <begin position="2"/>
        <end position="144"/>
    </location>
</feature>
<dbReference type="PANTHER" id="PTHR43415:SF3">
    <property type="entry name" value="GNAT-FAMILY ACETYLTRANSFERASE"/>
    <property type="match status" value="1"/>
</dbReference>
<organism evidence="2 3">
    <name type="scientific">Bhargavaea cecembensis</name>
    <dbReference type="NCBI Taxonomy" id="394098"/>
    <lineage>
        <taxon>Bacteria</taxon>
        <taxon>Bacillati</taxon>
        <taxon>Bacillota</taxon>
        <taxon>Bacilli</taxon>
        <taxon>Bacillales</taxon>
        <taxon>Caryophanaceae</taxon>
        <taxon>Bhargavaea</taxon>
    </lineage>
</organism>
<dbReference type="Gene3D" id="3.40.630.30">
    <property type="match status" value="1"/>
</dbReference>
<evidence type="ECO:0000313" key="3">
    <source>
        <dbReference type="Proteomes" id="UP000076490"/>
    </source>
</evidence>